<reference evidence="2" key="1">
    <citation type="submission" date="2018-12" db="EMBL/GenBank/DDBJ databases">
        <title>Complete genome sequencing of Jeotgalibaca sp. H21T32.</title>
        <authorList>
            <person name="Bae J.-W."/>
            <person name="Lee S.-Y."/>
        </authorList>
    </citation>
    <scope>NUCLEOTIDE SEQUENCE [LARGE SCALE GENOMIC DNA]</scope>
    <source>
        <strain evidence="2">H21T32</strain>
    </source>
</reference>
<proteinExistence type="predicted"/>
<dbReference type="AlphaFoldDB" id="A0A3Q9BJ70"/>
<sequence>MELSELLNKTDYEWYEELFKELSPTILKSINVQEVIEKSVISAEKVYKMLQLENSETNLTAVIESYGVTVVHVDELISSPNIALYDDSEKKLVIFTSTVKRLHQLILKKGMGELIDEKQFKQLILSHELYHIIEMNEADIYTYSKILKRKRFGFLKKTEQLPVASEVGAYHFSKILNQLQFSPRVIEVLPILA</sequence>
<dbReference type="EMBL" id="CP034465">
    <property type="protein sequence ID" value="AZP03602.1"/>
    <property type="molecule type" value="Genomic_DNA"/>
</dbReference>
<gene>
    <name evidence="1" type="ORF">EJN90_02345</name>
</gene>
<name>A0A3Q9BJ70_9LACT</name>
<accession>A0A3Q9BJ70</accession>
<dbReference type="KEGG" id="jeh:EJN90_02345"/>
<dbReference type="Proteomes" id="UP000273326">
    <property type="component" value="Chromosome"/>
</dbReference>
<dbReference type="RefSeq" id="WP_126108693.1">
    <property type="nucleotide sequence ID" value="NZ_CP034465.1"/>
</dbReference>
<organism evidence="1 2">
    <name type="scientific">Jeotgalibaca ciconiae</name>
    <dbReference type="NCBI Taxonomy" id="2496265"/>
    <lineage>
        <taxon>Bacteria</taxon>
        <taxon>Bacillati</taxon>
        <taxon>Bacillota</taxon>
        <taxon>Bacilli</taxon>
        <taxon>Lactobacillales</taxon>
        <taxon>Carnobacteriaceae</taxon>
        <taxon>Jeotgalibaca</taxon>
    </lineage>
</organism>
<evidence type="ECO:0000313" key="1">
    <source>
        <dbReference type="EMBL" id="AZP03602.1"/>
    </source>
</evidence>
<dbReference type="OrthoDB" id="2040040at2"/>
<evidence type="ECO:0000313" key="2">
    <source>
        <dbReference type="Proteomes" id="UP000273326"/>
    </source>
</evidence>
<keyword evidence="2" id="KW-1185">Reference proteome</keyword>
<protein>
    <submittedName>
        <fullName evidence="1">Uncharacterized protein</fullName>
    </submittedName>
</protein>